<dbReference type="SMART" id="SM00886">
    <property type="entry name" value="Dabb"/>
    <property type="match status" value="1"/>
</dbReference>
<protein>
    <submittedName>
        <fullName evidence="2">Stress responsive alpha-beta barrel domain-containing protein</fullName>
    </submittedName>
</protein>
<gene>
    <name evidence="2" type="ORF">KL86SPO_31409</name>
</gene>
<sequence length="95" mass="10520">MITNNLLLKLKDRSSANIEQVRSALLSMRGKIEFLRDLKVEVNIRQGAAAYDIIMIAQYDSMAGFEAYLVHPVHVEVSQYIAGVLAASASVCYES</sequence>
<dbReference type="PROSITE" id="PS51502">
    <property type="entry name" value="S_R_A_B_BARREL"/>
    <property type="match status" value="1"/>
</dbReference>
<reference evidence="2" key="1">
    <citation type="submission" date="2016-08" db="EMBL/GenBank/DDBJ databases">
        <authorList>
            <person name="Seilhamer J.J."/>
        </authorList>
    </citation>
    <scope>NUCLEOTIDE SEQUENCE</scope>
    <source>
        <strain evidence="2">86</strain>
    </source>
</reference>
<evidence type="ECO:0000313" key="2">
    <source>
        <dbReference type="EMBL" id="SCM81230.1"/>
    </source>
</evidence>
<dbReference type="AlphaFoldDB" id="A0A212LUS8"/>
<dbReference type="InterPro" id="IPR011008">
    <property type="entry name" value="Dimeric_a/b-barrel"/>
</dbReference>
<dbReference type="Gene3D" id="3.30.70.100">
    <property type="match status" value="1"/>
</dbReference>
<dbReference type="RefSeq" id="WP_288184302.1">
    <property type="nucleotide sequence ID" value="NZ_LT608335.1"/>
</dbReference>
<dbReference type="EMBL" id="FMJE01000003">
    <property type="protein sequence ID" value="SCM81230.1"/>
    <property type="molecule type" value="Genomic_DNA"/>
</dbReference>
<evidence type="ECO:0000259" key="1">
    <source>
        <dbReference type="PROSITE" id="PS51502"/>
    </source>
</evidence>
<feature type="domain" description="Stress-response A/B barrel" evidence="1">
    <location>
        <begin position="2"/>
        <end position="93"/>
    </location>
</feature>
<dbReference type="Pfam" id="PF07876">
    <property type="entry name" value="Dabb"/>
    <property type="match status" value="1"/>
</dbReference>
<dbReference type="InterPro" id="IPR013097">
    <property type="entry name" value="Dabb"/>
</dbReference>
<proteinExistence type="predicted"/>
<organism evidence="2">
    <name type="scientific">uncultured Sporomusa sp</name>
    <dbReference type="NCBI Taxonomy" id="307249"/>
    <lineage>
        <taxon>Bacteria</taxon>
        <taxon>Bacillati</taxon>
        <taxon>Bacillota</taxon>
        <taxon>Negativicutes</taxon>
        <taxon>Selenomonadales</taxon>
        <taxon>Sporomusaceae</taxon>
        <taxon>Sporomusa</taxon>
        <taxon>environmental samples</taxon>
    </lineage>
</organism>
<accession>A0A212LUS8</accession>
<dbReference type="SUPFAM" id="SSF54909">
    <property type="entry name" value="Dimeric alpha+beta barrel"/>
    <property type="match status" value="1"/>
</dbReference>
<name>A0A212LUS8_9FIRM</name>